<reference evidence="2" key="1">
    <citation type="journal article" date="2020" name="Nature">
        <title>Giant virus diversity and host interactions through global metagenomics.</title>
        <authorList>
            <person name="Schulz F."/>
            <person name="Roux S."/>
            <person name="Paez-Espino D."/>
            <person name="Jungbluth S."/>
            <person name="Walsh D.A."/>
            <person name="Denef V.J."/>
            <person name="McMahon K.D."/>
            <person name="Konstantinidis K.T."/>
            <person name="Eloe-Fadrosh E.A."/>
            <person name="Kyrpides N.C."/>
            <person name="Woyke T."/>
        </authorList>
    </citation>
    <scope>NUCLEOTIDE SEQUENCE</scope>
    <source>
        <strain evidence="2">GVMAG-M-3300023184-135</strain>
    </source>
</reference>
<evidence type="ECO:0000313" key="2">
    <source>
        <dbReference type="EMBL" id="QHT81143.1"/>
    </source>
</evidence>
<organism evidence="2">
    <name type="scientific">viral metagenome</name>
    <dbReference type="NCBI Taxonomy" id="1070528"/>
    <lineage>
        <taxon>unclassified sequences</taxon>
        <taxon>metagenomes</taxon>
        <taxon>organismal metagenomes</taxon>
    </lineage>
</organism>
<sequence length="703" mass="80557">MANKVMKAYIYALLDSFRNVKLGCTEYPVHRLAVYRTGDAPGHEKEYYAVWEVNADTFRSMLSIERAVHRRFLKDRMYRRTGRSTEWFTTPLTVLDEWMAAQPFVTCRLSPSELEDIRRNAETASPSEISTANEEDRVLDEIDSTFFSKFLPGNVPRRIQQELWTIFENVCDNHPGGLYKGIVQWPTGVGKTIAMLIMIVLAAERFKRMGKVYRCLLVSPKNDILKTLISQLEQLRFFGITLLDGSEGKLSTVTIPLTQHVVVIATHSALTDKSTLERLPPMNHVHYDEVHRITGKVFLENLKEMVDIWGAEYLTGTSATPETSSPSQRQKLVDLFGESLSVIHRCDIDEAVKEGWIAPPRYHISVLENNKDRNAVLEAYVRDLIETARLKQALGGLRTGKIIAYIESSIEDVQYASKYAKSNYPDIKFYSAINGERDDSEFVAAASDGTLRIMIVCQRYREGSDVRGVEMTSMLVGDSAAAYIILQVCGRGMRLDYPEKEAWIHIARPSEERTTPDDVKNHIVLDVLEYIQGKKEGGAGMSSGEIADTVRSYFGNLRVNGVLSDLDETIRHVQELYTRREVGKRKTPRERYADLQKINRDLGLTSKVQYEDSEKRHPCFIPDPKKEFAGYWTSWYDYLGIDTCSFPPTKSEFHRVCRDRGIYSWDDYKMKKDSTLPEHPDEFYHDWTNASDEFPDDRGELIW</sequence>
<dbReference type="Gene3D" id="3.40.50.300">
    <property type="entry name" value="P-loop containing nucleotide triphosphate hydrolases"/>
    <property type="match status" value="2"/>
</dbReference>
<dbReference type="PROSITE" id="PS51192">
    <property type="entry name" value="HELICASE_ATP_BIND_1"/>
    <property type="match status" value="1"/>
</dbReference>
<dbReference type="InterPro" id="IPR011545">
    <property type="entry name" value="DEAD/DEAH_box_helicase_dom"/>
</dbReference>
<dbReference type="GO" id="GO:0003676">
    <property type="term" value="F:nucleic acid binding"/>
    <property type="evidence" value="ECO:0007669"/>
    <property type="project" value="InterPro"/>
</dbReference>
<name>A0A6C0HMH2_9ZZZZ</name>
<evidence type="ECO:0000259" key="1">
    <source>
        <dbReference type="PROSITE" id="PS51192"/>
    </source>
</evidence>
<dbReference type="InterPro" id="IPR018306">
    <property type="entry name" value="Phage_T5_Orf172_DNA-bd"/>
</dbReference>
<dbReference type="SUPFAM" id="SSF52540">
    <property type="entry name" value="P-loop containing nucleoside triphosphate hydrolases"/>
    <property type="match status" value="2"/>
</dbReference>
<feature type="domain" description="Helicase ATP-binding" evidence="1">
    <location>
        <begin position="172"/>
        <end position="339"/>
    </location>
</feature>
<protein>
    <recommendedName>
        <fullName evidence="1">Helicase ATP-binding domain-containing protein</fullName>
    </recommendedName>
</protein>
<dbReference type="Pfam" id="PF10544">
    <property type="entry name" value="T5orf172"/>
    <property type="match status" value="1"/>
</dbReference>
<dbReference type="InterPro" id="IPR014001">
    <property type="entry name" value="Helicase_ATP-bd"/>
</dbReference>
<proteinExistence type="predicted"/>
<dbReference type="SMART" id="SM00487">
    <property type="entry name" value="DEXDc"/>
    <property type="match status" value="1"/>
</dbReference>
<dbReference type="EMBL" id="MN739978">
    <property type="protein sequence ID" value="QHT81143.1"/>
    <property type="molecule type" value="Genomic_DNA"/>
</dbReference>
<dbReference type="Pfam" id="PF00270">
    <property type="entry name" value="DEAD"/>
    <property type="match status" value="1"/>
</dbReference>
<dbReference type="GO" id="GO:0005524">
    <property type="term" value="F:ATP binding"/>
    <property type="evidence" value="ECO:0007669"/>
    <property type="project" value="InterPro"/>
</dbReference>
<dbReference type="InterPro" id="IPR027417">
    <property type="entry name" value="P-loop_NTPase"/>
</dbReference>
<accession>A0A6C0HMH2</accession>
<dbReference type="AlphaFoldDB" id="A0A6C0HMH2"/>